<gene>
    <name evidence="10" type="ORF">HYN86_09980</name>
</gene>
<dbReference type="InterPro" id="IPR006094">
    <property type="entry name" value="Oxid_FAD_bind_N"/>
</dbReference>
<dbReference type="InterPro" id="IPR004113">
    <property type="entry name" value="FAD-bd_oxidored_4_C"/>
</dbReference>
<evidence type="ECO:0000256" key="3">
    <source>
        <dbReference type="ARBA" id="ARBA00022723"/>
    </source>
</evidence>
<dbReference type="EMBL" id="CP030261">
    <property type="protein sequence ID" value="AXB56902.1"/>
    <property type="molecule type" value="Genomic_DNA"/>
</dbReference>
<dbReference type="InterPro" id="IPR009051">
    <property type="entry name" value="Helical_ferredxn"/>
</dbReference>
<dbReference type="InterPro" id="IPR016166">
    <property type="entry name" value="FAD-bd_PCMH"/>
</dbReference>
<dbReference type="SUPFAM" id="SSF46548">
    <property type="entry name" value="alpha-helical ferredoxin"/>
    <property type="match status" value="1"/>
</dbReference>
<dbReference type="InterPro" id="IPR017900">
    <property type="entry name" value="4Fe4S_Fe_S_CS"/>
</dbReference>
<dbReference type="AlphaFoldDB" id="A0A344LSL0"/>
<dbReference type="InterPro" id="IPR036318">
    <property type="entry name" value="FAD-bd_PCMH-like_sf"/>
</dbReference>
<keyword evidence="2" id="KW-0285">Flavoprotein</keyword>
<dbReference type="SUPFAM" id="SSF56176">
    <property type="entry name" value="FAD-binding/transporter-associated domain-like"/>
    <property type="match status" value="1"/>
</dbReference>
<dbReference type="RefSeq" id="WP_113677885.1">
    <property type="nucleotide sequence ID" value="NZ_CP030261.1"/>
</dbReference>
<dbReference type="Pfam" id="PF13183">
    <property type="entry name" value="Fer4_8"/>
    <property type="match status" value="1"/>
</dbReference>
<keyword evidence="7" id="KW-0411">Iron-sulfur</keyword>
<evidence type="ECO:0000256" key="6">
    <source>
        <dbReference type="ARBA" id="ARBA00023004"/>
    </source>
</evidence>
<dbReference type="PROSITE" id="PS00198">
    <property type="entry name" value="4FE4S_FER_1"/>
    <property type="match status" value="1"/>
</dbReference>
<keyword evidence="6" id="KW-0408">Iron</keyword>
<dbReference type="Pfam" id="PF02913">
    <property type="entry name" value="FAD-oxidase_C"/>
    <property type="match status" value="1"/>
</dbReference>
<dbReference type="InterPro" id="IPR017896">
    <property type="entry name" value="4Fe4S_Fe-S-bd"/>
</dbReference>
<dbReference type="GO" id="GO:0071949">
    <property type="term" value="F:FAD binding"/>
    <property type="evidence" value="ECO:0007669"/>
    <property type="project" value="InterPro"/>
</dbReference>
<dbReference type="PROSITE" id="PS51379">
    <property type="entry name" value="4FE4S_FER_2"/>
    <property type="match status" value="1"/>
</dbReference>
<name>A0A344LSL0_9FLAO</name>
<evidence type="ECO:0000259" key="8">
    <source>
        <dbReference type="PROSITE" id="PS51379"/>
    </source>
</evidence>
<evidence type="ECO:0000313" key="10">
    <source>
        <dbReference type="EMBL" id="AXB56902.1"/>
    </source>
</evidence>
<keyword evidence="11" id="KW-1185">Reference proteome</keyword>
<dbReference type="GO" id="GO:0004458">
    <property type="term" value="F:D-lactate dehydrogenase (cytochrome) activity"/>
    <property type="evidence" value="ECO:0007669"/>
    <property type="project" value="TreeGrafter"/>
</dbReference>
<accession>A0A344LSL0</accession>
<dbReference type="OrthoDB" id="9767256at2"/>
<dbReference type="PROSITE" id="PS51387">
    <property type="entry name" value="FAD_PCMH"/>
    <property type="match status" value="1"/>
</dbReference>
<evidence type="ECO:0000256" key="2">
    <source>
        <dbReference type="ARBA" id="ARBA00022630"/>
    </source>
</evidence>
<dbReference type="PANTHER" id="PTHR11748:SF119">
    <property type="entry name" value="D-2-HYDROXYGLUTARATE DEHYDROGENASE"/>
    <property type="match status" value="1"/>
</dbReference>
<feature type="domain" description="FAD-binding PCMH-type" evidence="9">
    <location>
        <begin position="35"/>
        <end position="274"/>
    </location>
</feature>
<protein>
    <submittedName>
        <fullName evidence="10">FAD-binding oxidoreductase</fullName>
    </submittedName>
</protein>
<dbReference type="SUPFAM" id="SSF55103">
    <property type="entry name" value="FAD-linked oxidases, C-terminal domain"/>
    <property type="match status" value="1"/>
</dbReference>
<dbReference type="GO" id="GO:0051536">
    <property type="term" value="F:iron-sulfur cluster binding"/>
    <property type="evidence" value="ECO:0007669"/>
    <property type="project" value="UniProtKB-KW"/>
</dbReference>
<dbReference type="Pfam" id="PF01565">
    <property type="entry name" value="FAD_binding_4"/>
    <property type="match status" value="1"/>
</dbReference>
<evidence type="ECO:0000256" key="1">
    <source>
        <dbReference type="ARBA" id="ARBA00001974"/>
    </source>
</evidence>
<comment type="cofactor">
    <cofactor evidence="1">
        <name>FAD</name>
        <dbReference type="ChEBI" id="CHEBI:57692"/>
    </cofactor>
</comment>
<dbReference type="KEGG" id="ffl:HYN86_09980"/>
<feature type="domain" description="4Fe-4S ferredoxin-type" evidence="8">
    <location>
        <begin position="617"/>
        <end position="648"/>
    </location>
</feature>
<dbReference type="InterPro" id="IPR016169">
    <property type="entry name" value="FAD-bd_PCMH_sub2"/>
</dbReference>
<dbReference type="Gene3D" id="1.10.1060.10">
    <property type="entry name" value="Alpha-helical ferredoxin"/>
    <property type="match status" value="1"/>
</dbReference>
<evidence type="ECO:0000256" key="4">
    <source>
        <dbReference type="ARBA" id="ARBA00022827"/>
    </source>
</evidence>
<evidence type="ECO:0000256" key="5">
    <source>
        <dbReference type="ARBA" id="ARBA00023002"/>
    </source>
</evidence>
<evidence type="ECO:0000313" key="11">
    <source>
        <dbReference type="Proteomes" id="UP000251561"/>
    </source>
</evidence>
<dbReference type="Proteomes" id="UP000251561">
    <property type="component" value="Chromosome"/>
</dbReference>
<reference evidence="10 11" key="1">
    <citation type="submission" date="2018-06" db="EMBL/GenBank/DDBJ databases">
        <title>Genome sequencing of Flavobacterium.</title>
        <authorList>
            <person name="Baek M.-G."/>
            <person name="Yi H."/>
        </authorList>
    </citation>
    <scope>NUCLEOTIDE SEQUENCE [LARGE SCALE GENOMIC DNA]</scope>
    <source>
        <strain evidence="10 11">HYN0086</strain>
    </source>
</reference>
<sequence length="968" mass="107774">MLTQSHLEQLAGELEGTLLYDDLHKTLYSTDASVYRIRPNAVALPKTTADISKLIRFAAQHNISVTPRTAGTSLAGQAVGDGLVVDVSKNFTKIISYNAENKTVTVQPGVIRDELNLFLKPYGVFFAPITSTSNRAMIGGMVGNNSSGTTSIRYGVTRDKIVEVKAILSDGSEVAFGELTSAEFMEKTKGDSLEHKIYKRLYDELSVKENQEEIIKEFPKPEIHRRNTGYAVDILLRSDLFGGTEPTINVGKLLCGSEGTLAFTTEITLKADDLPPVHNIMVVGHYHTIQESLESVVVAMKHHLYTCEMIDDTILDCTKTNREHIKNRFFLVGEPKAIMLFEVASHSLEDAEKQANDLIADLEKHNFGYARVKIYGPDIDKANELRKAGLGLLGSIVGDNKAADSIEDTAVELSDLPAYIAEFSAMMLSHGQEAIYYAHAGAGELHLRPVLNLKKTEDLKLFRTIATDVAHLVKKYRGSLSGEHGDGIVRGEFIPFMIGEKNYELLKRIKLAFDPNSVFNIGKIVNALKMDENHRVISGRVEPDIKTFQDFSDSLGILRAAEKCNGSGDCRKMPSAGGAMCPSYRATRNEKETTRARANALREYLTYSEKENKFDQKELYEVFELCVSCKACASECPSNVDVATLKAEFLYQYQKANGFSTRSKIFANNAKLNKMGSLFPSITNFISNQSLVKRSMGIAPERQVPLLAKKTFRKWYENNKPAASDFQNGQLYLFVDEFTNYYDVNIGIDAFELLTKLGYQVLIVDHEESGRTYLSKGFLEEAKKITDININIFKNLISSNAPLIGIEPSAILTFRDEYLRLASNKENAERISQNAFTIEEFFKKEIIDGKITPDSFSEEIKEIKIHGHCHQKSLSSVEATFAMLNLPKNNTVTIYNSGCCGMAGSFGYEKEHYKVSMQMGEDTLFPKVRNTGANVKIAAAGTSCRHQIYDGTKREAQHPVSILRSCLK</sequence>
<keyword evidence="5" id="KW-0560">Oxidoreductase</keyword>
<keyword evidence="3" id="KW-0479">Metal-binding</keyword>
<proteinExistence type="predicted"/>
<keyword evidence="4" id="KW-0274">FAD</keyword>
<dbReference type="GO" id="GO:0008720">
    <property type="term" value="F:D-lactate dehydrogenase (NAD+) activity"/>
    <property type="evidence" value="ECO:0007669"/>
    <property type="project" value="TreeGrafter"/>
</dbReference>
<dbReference type="GO" id="GO:1903457">
    <property type="term" value="P:lactate catabolic process"/>
    <property type="evidence" value="ECO:0007669"/>
    <property type="project" value="TreeGrafter"/>
</dbReference>
<evidence type="ECO:0000259" key="9">
    <source>
        <dbReference type="PROSITE" id="PS51387"/>
    </source>
</evidence>
<dbReference type="InterPro" id="IPR016164">
    <property type="entry name" value="FAD-linked_Oxase-like_C"/>
</dbReference>
<organism evidence="10 11">
    <name type="scientific">Flavobacterium fluviale</name>
    <dbReference type="NCBI Taxonomy" id="2249356"/>
    <lineage>
        <taxon>Bacteria</taxon>
        <taxon>Pseudomonadati</taxon>
        <taxon>Bacteroidota</taxon>
        <taxon>Flavobacteriia</taxon>
        <taxon>Flavobacteriales</taxon>
        <taxon>Flavobacteriaceae</taxon>
        <taxon>Flavobacterium</taxon>
    </lineage>
</organism>
<dbReference type="GO" id="GO:0046872">
    <property type="term" value="F:metal ion binding"/>
    <property type="evidence" value="ECO:0007669"/>
    <property type="project" value="UniProtKB-KW"/>
</dbReference>
<dbReference type="PANTHER" id="PTHR11748">
    <property type="entry name" value="D-LACTATE DEHYDROGENASE"/>
    <property type="match status" value="1"/>
</dbReference>
<dbReference type="Gene3D" id="3.30.465.10">
    <property type="match status" value="1"/>
</dbReference>
<dbReference type="Gene3D" id="3.30.70.2740">
    <property type="match status" value="1"/>
</dbReference>
<evidence type="ECO:0000256" key="7">
    <source>
        <dbReference type="ARBA" id="ARBA00023014"/>
    </source>
</evidence>